<sequence>MPSTSFIVITIILCGLVTWASRSMPFAVLKKVKMPKSWVEFLSFVPIVIMSLMWFEGLFTQHLGHFPSINYPNLFASVPTVLSAVLTKNLLVIVLVGAVSLAIIKDFIMG</sequence>
<dbReference type="Proteomes" id="UP000294321">
    <property type="component" value="Chromosome"/>
</dbReference>
<feature type="transmembrane region" description="Helical" evidence="1">
    <location>
        <begin position="80"/>
        <end position="104"/>
    </location>
</feature>
<name>A0A4V1ALS2_9LACO</name>
<proteinExistence type="predicted"/>
<dbReference type="Pfam" id="PF05437">
    <property type="entry name" value="AzlD"/>
    <property type="match status" value="1"/>
</dbReference>
<organism evidence="2 3">
    <name type="scientific">Acetilactobacillus jinshanensis</name>
    <dbReference type="NCBI Taxonomy" id="1720083"/>
    <lineage>
        <taxon>Bacteria</taxon>
        <taxon>Bacillati</taxon>
        <taxon>Bacillota</taxon>
        <taxon>Bacilli</taxon>
        <taxon>Lactobacillales</taxon>
        <taxon>Lactobacillaceae</taxon>
        <taxon>Acetilactobacillus</taxon>
    </lineage>
</organism>
<keyword evidence="1" id="KW-0812">Transmembrane</keyword>
<dbReference type="OrthoDB" id="7870017at2"/>
<dbReference type="AlphaFoldDB" id="A0A4V1ALS2"/>
<evidence type="ECO:0000256" key="1">
    <source>
        <dbReference type="SAM" id="Phobius"/>
    </source>
</evidence>
<protein>
    <submittedName>
        <fullName evidence="2">AzlD domain-containing protein</fullName>
    </submittedName>
</protein>
<accession>A0A4V1ALS2</accession>
<feature type="transmembrane region" description="Helical" evidence="1">
    <location>
        <begin position="41"/>
        <end position="60"/>
    </location>
</feature>
<dbReference type="EMBL" id="CP034726">
    <property type="protein sequence ID" value="QBP18589.1"/>
    <property type="molecule type" value="Genomic_DNA"/>
</dbReference>
<dbReference type="RefSeq" id="WP_133442148.1">
    <property type="nucleotide sequence ID" value="NZ_CP034726.1"/>
</dbReference>
<feature type="transmembrane region" description="Helical" evidence="1">
    <location>
        <begin position="6"/>
        <end position="29"/>
    </location>
</feature>
<gene>
    <name evidence="2" type="ORF">ELX58_05475</name>
</gene>
<evidence type="ECO:0000313" key="2">
    <source>
        <dbReference type="EMBL" id="QBP18589.1"/>
    </source>
</evidence>
<keyword evidence="1" id="KW-1133">Transmembrane helix</keyword>
<keyword evidence="1" id="KW-0472">Membrane</keyword>
<evidence type="ECO:0000313" key="3">
    <source>
        <dbReference type="Proteomes" id="UP000294321"/>
    </source>
</evidence>
<keyword evidence="3" id="KW-1185">Reference proteome</keyword>
<reference evidence="3" key="1">
    <citation type="submission" date="2018-12" db="EMBL/GenBank/DDBJ databases">
        <title>A new species of lactobacillus.</title>
        <authorList>
            <person name="Jian Y."/>
            <person name="Xin L."/>
            <person name="Hong Z.J."/>
            <person name="Ming L.Z."/>
            <person name="Hong X.Z."/>
        </authorList>
    </citation>
    <scope>NUCLEOTIDE SEQUENCE [LARGE SCALE GENOMIC DNA]</scope>
    <source>
        <strain evidence="3">HSLZ-75</strain>
    </source>
</reference>
<dbReference type="KEGG" id="lji:ELX58_05475"/>
<dbReference type="InterPro" id="IPR008407">
    <property type="entry name" value="Brnchd-chn_aa_trnsp_AzlD"/>
</dbReference>